<dbReference type="PANTHER" id="PTHR44196">
    <property type="entry name" value="DEHYDROGENASE/REDUCTASE SDR FAMILY MEMBER 7B"/>
    <property type="match status" value="1"/>
</dbReference>
<name>W9NFY8_FUSOX</name>
<proteinExistence type="inferred from homology"/>
<dbReference type="HOGENOM" id="CLU_156053_0_0_1"/>
<dbReference type="GO" id="GO:0016020">
    <property type="term" value="C:membrane"/>
    <property type="evidence" value="ECO:0007669"/>
    <property type="project" value="TreeGrafter"/>
</dbReference>
<gene>
    <name evidence="3" type="ORF">FOVG_19540</name>
</gene>
<dbReference type="InterPro" id="IPR036291">
    <property type="entry name" value="NAD(P)-bd_dom_sf"/>
</dbReference>
<dbReference type="Proteomes" id="UP000030751">
    <property type="component" value="Unassembled WGS sequence"/>
</dbReference>
<dbReference type="GO" id="GO:0016491">
    <property type="term" value="F:oxidoreductase activity"/>
    <property type="evidence" value="ECO:0007669"/>
    <property type="project" value="UniProtKB-KW"/>
</dbReference>
<reference evidence="3" key="1">
    <citation type="submission" date="2011-10" db="EMBL/GenBank/DDBJ databases">
        <title>The Genome Sequence of Fusarium oxysporum HDV247.</title>
        <authorList>
            <consortium name="The Broad Institute Genome Sequencing Platform"/>
            <person name="Ma L.-J."/>
            <person name="Gale L.R."/>
            <person name="Schwartz D.C."/>
            <person name="Zhou S."/>
            <person name="Corby-Kistler H."/>
            <person name="Young S.K."/>
            <person name="Zeng Q."/>
            <person name="Gargeya S."/>
            <person name="Fitzgerald M."/>
            <person name="Haas B."/>
            <person name="Abouelleil A."/>
            <person name="Alvarado L."/>
            <person name="Arachchi H.M."/>
            <person name="Berlin A."/>
            <person name="Brown A."/>
            <person name="Chapman S.B."/>
            <person name="Chen Z."/>
            <person name="Dunbar C."/>
            <person name="Freedman E."/>
            <person name="Gearin G."/>
            <person name="Goldberg J."/>
            <person name="Griggs A."/>
            <person name="Gujja S."/>
            <person name="Heiman D."/>
            <person name="Howarth C."/>
            <person name="Larson L."/>
            <person name="Lui A."/>
            <person name="MacDonald P.J.P."/>
            <person name="Montmayeur A."/>
            <person name="Murphy C."/>
            <person name="Neiman D."/>
            <person name="Pearson M."/>
            <person name="Priest M."/>
            <person name="Roberts A."/>
            <person name="Saif S."/>
            <person name="Shea T."/>
            <person name="Shenoy N."/>
            <person name="Sisk P."/>
            <person name="Stolte C."/>
            <person name="Sykes S."/>
            <person name="Wortman J."/>
            <person name="Nusbaum C."/>
            <person name="Birren B."/>
        </authorList>
    </citation>
    <scope>NUCLEOTIDE SEQUENCE [LARGE SCALE GENOMIC DNA]</scope>
    <source>
        <strain evidence="3">HDV247</strain>
    </source>
</reference>
<evidence type="ECO:0000256" key="2">
    <source>
        <dbReference type="ARBA" id="ARBA00023002"/>
    </source>
</evidence>
<sequence>MVRVFITGSTDGIGQAAAKLLAEQGHQVVLHARNADRAASAKAAIPNAAAILVGNLSSIEETKKLAKDANNAGPFDVVVHNAGIGYGSTASCQILR</sequence>
<dbReference type="AlphaFoldDB" id="W9NFY8"/>
<dbReference type="Gene3D" id="3.40.50.720">
    <property type="entry name" value="NAD(P)-binding Rossmann-like Domain"/>
    <property type="match status" value="1"/>
</dbReference>
<dbReference type="PANTHER" id="PTHR44196:SF1">
    <property type="entry name" value="DEHYDROGENASE_REDUCTASE SDR FAMILY MEMBER 7B"/>
    <property type="match status" value="1"/>
</dbReference>
<protein>
    <recommendedName>
        <fullName evidence="4">Oxidoreductase</fullName>
    </recommendedName>
</protein>
<keyword evidence="2" id="KW-0560">Oxidoreductase</keyword>
<comment type="similarity">
    <text evidence="1">Belongs to the short-chain dehydrogenases/reductases (SDR) family.</text>
</comment>
<dbReference type="InterPro" id="IPR002347">
    <property type="entry name" value="SDR_fam"/>
</dbReference>
<reference evidence="3" key="2">
    <citation type="submission" date="2014-02" db="EMBL/GenBank/DDBJ databases">
        <title>Annotation of the Genome Sequence of Fusarium oxysporum HDV247.</title>
        <authorList>
            <consortium name="The Broad Institute Genomics Platform"/>
            <person name="Ma L.-J."/>
            <person name="Corby-Kistler H."/>
            <person name="Broz K."/>
            <person name="Gale L.R."/>
            <person name="Jonkers W."/>
            <person name="O'Donnell K."/>
            <person name="Ploetz R."/>
            <person name="Steinberg C."/>
            <person name="Schwartz D.C."/>
            <person name="VanEtten H."/>
            <person name="Zhou S."/>
            <person name="Young S.K."/>
            <person name="Zeng Q."/>
            <person name="Gargeya S."/>
            <person name="Fitzgerald M."/>
            <person name="Abouelleil A."/>
            <person name="Alvarado L."/>
            <person name="Chapman S.B."/>
            <person name="Gainer-Dewar J."/>
            <person name="Goldberg J."/>
            <person name="Griggs A."/>
            <person name="Gujja S."/>
            <person name="Hansen M."/>
            <person name="Howarth C."/>
            <person name="Imamovic A."/>
            <person name="Ireland A."/>
            <person name="Larimer J."/>
            <person name="McCowan C."/>
            <person name="Murphy C."/>
            <person name="Pearson M."/>
            <person name="Poon T.W."/>
            <person name="Priest M."/>
            <person name="Roberts A."/>
            <person name="Saif S."/>
            <person name="Shea T."/>
            <person name="Sykes S."/>
            <person name="Wortman J."/>
            <person name="Nusbaum C."/>
            <person name="Birren B."/>
        </authorList>
    </citation>
    <scope>NUCLEOTIDE SEQUENCE</scope>
    <source>
        <strain evidence="3">HDV247</strain>
    </source>
</reference>
<dbReference type="Pfam" id="PF00106">
    <property type="entry name" value="adh_short"/>
    <property type="match status" value="1"/>
</dbReference>
<dbReference type="SUPFAM" id="SSF51735">
    <property type="entry name" value="NAD(P)-binding Rossmann-fold domains"/>
    <property type="match status" value="1"/>
</dbReference>
<dbReference type="EMBL" id="KI981276">
    <property type="protein sequence ID" value="EXA28882.1"/>
    <property type="molecule type" value="Genomic_DNA"/>
</dbReference>
<evidence type="ECO:0008006" key="4">
    <source>
        <dbReference type="Google" id="ProtNLM"/>
    </source>
</evidence>
<evidence type="ECO:0000313" key="3">
    <source>
        <dbReference type="EMBL" id="EXA28882.1"/>
    </source>
</evidence>
<accession>W9NFY8</accession>
<dbReference type="PRINTS" id="PR00081">
    <property type="entry name" value="GDHRDH"/>
</dbReference>
<evidence type="ECO:0000256" key="1">
    <source>
        <dbReference type="ARBA" id="ARBA00006484"/>
    </source>
</evidence>
<organism evidence="3">
    <name type="scientific">Fusarium oxysporum f. sp. pisi HDV247</name>
    <dbReference type="NCBI Taxonomy" id="1080344"/>
    <lineage>
        <taxon>Eukaryota</taxon>
        <taxon>Fungi</taxon>
        <taxon>Dikarya</taxon>
        <taxon>Ascomycota</taxon>
        <taxon>Pezizomycotina</taxon>
        <taxon>Sordariomycetes</taxon>
        <taxon>Hypocreomycetidae</taxon>
        <taxon>Hypocreales</taxon>
        <taxon>Nectriaceae</taxon>
        <taxon>Fusarium</taxon>
        <taxon>Fusarium oxysporum species complex</taxon>
    </lineage>
</organism>